<keyword evidence="3" id="KW-1185">Reference proteome</keyword>
<evidence type="ECO:0000313" key="2">
    <source>
        <dbReference type="EMBL" id="MDN4476072.1"/>
    </source>
</evidence>
<evidence type="ECO:0000313" key="3">
    <source>
        <dbReference type="Proteomes" id="UP001172728"/>
    </source>
</evidence>
<organism evidence="2 3">
    <name type="scientific">Demequina litoralis</name>
    <dbReference type="NCBI Taxonomy" id="3051660"/>
    <lineage>
        <taxon>Bacteria</taxon>
        <taxon>Bacillati</taxon>
        <taxon>Actinomycetota</taxon>
        <taxon>Actinomycetes</taxon>
        <taxon>Micrococcales</taxon>
        <taxon>Demequinaceae</taxon>
        <taxon>Demequina</taxon>
    </lineage>
</organism>
<feature type="transmembrane region" description="Helical" evidence="1">
    <location>
        <begin position="7"/>
        <end position="26"/>
    </location>
</feature>
<dbReference type="Proteomes" id="UP001172728">
    <property type="component" value="Unassembled WGS sequence"/>
</dbReference>
<dbReference type="RefSeq" id="WP_301133844.1">
    <property type="nucleotide sequence ID" value="NZ_JAUHPW010000006.1"/>
</dbReference>
<name>A0ABT8GAB0_9MICO</name>
<keyword evidence="1" id="KW-0472">Membrane</keyword>
<sequence length="208" mass="23470">MDTVLEVIGWIGTILVVLSLTQSRVMRFRWMNLIGSLLATLYNGVIGIWPFFAMNLAISVINTYWILRLNRERHDPGVYKVLPMDPEDPFLQHVLAVHAKDIAAHQPDFTAKALGAARRATFLVTRGDEAVGVVAVRDEGGGTGLVELDWVKPRFRDFTPGEFVYRDSGVLTAAGFRRVEIDTHEALDREYLRKVGFSTQGTRWVRDL</sequence>
<evidence type="ECO:0008006" key="4">
    <source>
        <dbReference type="Google" id="ProtNLM"/>
    </source>
</evidence>
<reference evidence="2" key="1">
    <citation type="submission" date="2023-06" db="EMBL/GenBank/DDBJ databases">
        <title>Sysu t00192.</title>
        <authorList>
            <person name="Gao L."/>
            <person name="Fang B.-Z."/>
            <person name="Li W.-J."/>
        </authorList>
    </citation>
    <scope>NUCLEOTIDE SEQUENCE</scope>
    <source>
        <strain evidence="2">SYSU T00192</strain>
    </source>
</reference>
<dbReference type="EMBL" id="JAUHPW010000006">
    <property type="protein sequence ID" value="MDN4476072.1"/>
    <property type="molecule type" value="Genomic_DNA"/>
</dbReference>
<comment type="caution">
    <text evidence="2">The sequence shown here is derived from an EMBL/GenBank/DDBJ whole genome shotgun (WGS) entry which is preliminary data.</text>
</comment>
<keyword evidence="1" id="KW-1133">Transmembrane helix</keyword>
<gene>
    <name evidence="2" type="ORF">QQX09_09420</name>
</gene>
<feature type="transmembrane region" description="Helical" evidence="1">
    <location>
        <begin position="46"/>
        <end position="67"/>
    </location>
</feature>
<keyword evidence="1" id="KW-0812">Transmembrane</keyword>
<proteinExistence type="predicted"/>
<evidence type="ECO:0000256" key="1">
    <source>
        <dbReference type="SAM" id="Phobius"/>
    </source>
</evidence>
<accession>A0ABT8GAB0</accession>
<protein>
    <recommendedName>
        <fullName evidence="4">Inner membrane protein</fullName>
    </recommendedName>
</protein>